<evidence type="ECO:0000313" key="1">
    <source>
        <dbReference type="EMBL" id="KAF9812542.1"/>
    </source>
</evidence>
<dbReference type="AlphaFoldDB" id="A0A8H7P122"/>
<proteinExistence type="predicted"/>
<gene>
    <name evidence="1" type="ORF">IEO21_06132</name>
</gene>
<accession>A0A8H7P122</accession>
<dbReference type="SUPFAM" id="SSF81383">
    <property type="entry name" value="F-box domain"/>
    <property type="match status" value="1"/>
</dbReference>
<dbReference type="InterPro" id="IPR036047">
    <property type="entry name" value="F-box-like_dom_sf"/>
</dbReference>
<protein>
    <recommendedName>
        <fullName evidence="3">F-box domain-containing protein</fullName>
    </recommendedName>
</protein>
<evidence type="ECO:0008006" key="3">
    <source>
        <dbReference type="Google" id="ProtNLM"/>
    </source>
</evidence>
<comment type="caution">
    <text evidence="1">The sequence shown here is derived from an EMBL/GenBank/DDBJ whole genome shotgun (WGS) entry which is preliminary data.</text>
</comment>
<reference evidence="1" key="1">
    <citation type="submission" date="2020-11" db="EMBL/GenBank/DDBJ databases">
        <authorList>
            <person name="Koelle M."/>
            <person name="Horta M.A.C."/>
            <person name="Nowrousian M."/>
            <person name="Ohm R.A."/>
            <person name="Benz P."/>
            <person name="Pilgard A."/>
        </authorList>
    </citation>
    <scope>NUCLEOTIDE SEQUENCE</scope>
    <source>
        <strain evidence="1">FPRL280</strain>
    </source>
</reference>
<name>A0A8H7P122_9APHY</name>
<evidence type="ECO:0000313" key="2">
    <source>
        <dbReference type="Proteomes" id="UP000639403"/>
    </source>
</evidence>
<dbReference type="Proteomes" id="UP000639403">
    <property type="component" value="Unassembled WGS sequence"/>
</dbReference>
<sequence length="425" mass="48725">MVTSILKSYKPRLWMRKKLSKDPSDSHPILRLPQELWDEIVGYIDRDWAAFSACSLTCRAWATAFRPYLFRHLRLTAHSLAHIQQILHSNAHLAKFTTRVTIDYEADPSVLLQLRQHTVLANVLSILPNVTQLKLLSLAVTPSLISALSTLSPRVRELTLGCLVATSLEAYAQFIRAFPHLRTLSFEGVSSVLWGYWDVYPTLLIRLMLQRRLKCGWQRATDRLLARVNGDHPTALDAIIQNIPPSLESLCLESWTSSIFHPPVSYRTDHTSVRSLELRFMTRVGVYWSSTFFCYTTMTGIREISFHFYIPVDVNFEGMVRSLSLMLEPLTFPQLQTVTFMIWIAQTDRVEDYTANLELIREILPDLHAAGSLVLRILRKRYAAEIGMYRCALDLGARAYLVFLHAVSTELNDRIESDMVDLIIQ</sequence>
<dbReference type="EMBL" id="JADOXO010000129">
    <property type="protein sequence ID" value="KAF9812542.1"/>
    <property type="molecule type" value="Genomic_DNA"/>
</dbReference>
<organism evidence="1 2">
    <name type="scientific">Rhodonia placenta</name>
    <dbReference type="NCBI Taxonomy" id="104341"/>
    <lineage>
        <taxon>Eukaryota</taxon>
        <taxon>Fungi</taxon>
        <taxon>Dikarya</taxon>
        <taxon>Basidiomycota</taxon>
        <taxon>Agaricomycotina</taxon>
        <taxon>Agaricomycetes</taxon>
        <taxon>Polyporales</taxon>
        <taxon>Adustoporiaceae</taxon>
        <taxon>Rhodonia</taxon>
    </lineage>
</organism>
<reference evidence="1" key="2">
    <citation type="journal article" name="Front. Microbiol.">
        <title>Degradative Capacity of Two Strains of Rhodonia placenta: From Phenotype to Genotype.</title>
        <authorList>
            <person name="Kolle M."/>
            <person name="Horta M.A.C."/>
            <person name="Nowrousian M."/>
            <person name="Ohm R.A."/>
            <person name="Benz J.P."/>
            <person name="Pilgard A."/>
        </authorList>
    </citation>
    <scope>NUCLEOTIDE SEQUENCE</scope>
    <source>
        <strain evidence="1">FPRL280</strain>
    </source>
</reference>